<protein>
    <submittedName>
        <fullName evidence="2">Uncharacterized protein</fullName>
    </submittedName>
</protein>
<dbReference type="EMBL" id="GIKN01007297">
    <property type="protein sequence ID" value="NIE49570.1"/>
    <property type="molecule type" value="Transcribed_RNA"/>
</dbReference>
<accession>A0A6G5AHC5</accession>
<feature type="transmembrane region" description="Helical" evidence="1">
    <location>
        <begin position="12"/>
        <end position="32"/>
    </location>
</feature>
<keyword evidence="1" id="KW-0472">Membrane</keyword>
<keyword evidence="1" id="KW-0812">Transmembrane</keyword>
<name>A0A6G5AHC5_RHIMP</name>
<reference evidence="2" key="1">
    <citation type="submission" date="2020-03" db="EMBL/GenBank/DDBJ databases">
        <title>A transcriptome and proteome of the tick Rhipicephalus microplus shaped by the genetic composition of its hosts and developmental stage.</title>
        <authorList>
            <person name="Garcia G.R."/>
            <person name="Ribeiro J.M.C."/>
            <person name="Maruyama S.R."/>
            <person name="Gardinasse L.G."/>
            <person name="Nelson K."/>
            <person name="Ferreira B.R."/>
            <person name="Andrade T.G."/>
            <person name="Santos I.K.F.M."/>
        </authorList>
    </citation>
    <scope>NUCLEOTIDE SEQUENCE</scope>
    <source>
        <strain evidence="2">NSGR</strain>
        <tissue evidence="2">Salivary glands</tissue>
    </source>
</reference>
<dbReference type="AlphaFoldDB" id="A0A6G5AHC5"/>
<feature type="transmembrane region" description="Helical" evidence="1">
    <location>
        <begin position="90"/>
        <end position="111"/>
    </location>
</feature>
<evidence type="ECO:0000313" key="2">
    <source>
        <dbReference type="EMBL" id="NIE49570.1"/>
    </source>
</evidence>
<organism evidence="2">
    <name type="scientific">Rhipicephalus microplus</name>
    <name type="common">Cattle tick</name>
    <name type="synonym">Boophilus microplus</name>
    <dbReference type="NCBI Taxonomy" id="6941"/>
    <lineage>
        <taxon>Eukaryota</taxon>
        <taxon>Metazoa</taxon>
        <taxon>Ecdysozoa</taxon>
        <taxon>Arthropoda</taxon>
        <taxon>Chelicerata</taxon>
        <taxon>Arachnida</taxon>
        <taxon>Acari</taxon>
        <taxon>Parasitiformes</taxon>
        <taxon>Ixodida</taxon>
        <taxon>Ixodoidea</taxon>
        <taxon>Ixodidae</taxon>
        <taxon>Rhipicephalinae</taxon>
        <taxon>Rhipicephalus</taxon>
        <taxon>Boophilus</taxon>
    </lineage>
</organism>
<keyword evidence="1" id="KW-1133">Transmembrane helix</keyword>
<evidence type="ECO:0000256" key="1">
    <source>
        <dbReference type="SAM" id="Phobius"/>
    </source>
</evidence>
<sequence length="125" mass="14700">MILINEQLCYKPVNVLAITLTSVHFLYINISFNQSLQSCIYYTLLHKECVCCSSDIQLQFYDCLLCKLLMYFKMSKEWMFQSGTEAVSSVIFYLNPVLCLQMMAALYRVVCLYNKNKVRLRDLFL</sequence>
<proteinExistence type="predicted"/>